<evidence type="ECO:0000256" key="4">
    <source>
        <dbReference type="ARBA" id="ARBA00018388"/>
    </source>
</evidence>
<dbReference type="AlphaFoldDB" id="A0A8J9Y7K5"/>
<dbReference type="HAMAP" id="MF_00473">
    <property type="entry name" value="G6P_isomerase"/>
    <property type="match status" value="1"/>
</dbReference>
<dbReference type="InterPro" id="IPR046348">
    <property type="entry name" value="SIS_dom_sf"/>
</dbReference>
<comment type="similarity">
    <text evidence="2 9">Belongs to the GPI family.</text>
</comment>
<accession>A0A8J9Y7K5</accession>
<evidence type="ECO:0000313" key="11">
    <source>
        <dbReference type="Proteomes" id="UP000838878"/>
    </source>
</evidence>
<dbReference type="FunFam" id="3.40.50.10490:FF:000004">
    <property type="entry name" value="Glucose-6-phosphate isomerase"/>
    <property type="match status" value="1"/>
</dbReference>
<dbReference type="PROSITE" id="PS00765">
    <property type="entry name" value="P_GLUCOSE_ISOMERASE_1"/>
    <property type="match status" value="1"/>
</dbReference>
<keyword evidence="6 9" id="KW-0324">Glycolysis</keyword>
<comment type="pathway">
    <text evidence="1 9">Carbohydrate degradation; glycolysis; D-glyceraldehyde 3-phosphate and glycerone phosphate from D-glucose: step 2/4.</text>
</comment>
<dbReference type="EC" id="5.3.1.9" evidence="3 9"/>
<dbReference type="CDD" id="cd05016">
    <property type="entry name" value="SIS_PGI_2"/>
    <property type="match status" value="1"/>
</dbReference>
<evidence type="ECO:0000256" key="6">
    <source>
        <dbReference type="ARBA" id="ARBA00023152"/>
    </source>
</evidence>
<keyword evidence="11" id="KW-1185">Reference proteome</keyword>
<proteinExistence type="inferred from homology"/>
<reference evidence="10" key="1">
    <citation type="submission" date="2021-12" db="EMBL/GenBank/DDBJ databases">
        <authorList>
            <person name="Martin H S."/>
        </authorList>
    </citation>
    <scope>NUCLEOTIDE SEQUENCE</scope>
</reference>
<dbReference type="PROSITE" id="PS51463">
    <property type="entry name" value="P_GLUCOSE_ISOMERASE_3"/>
    <property type="match status" value="1"/>
</dbReference>
<evidence type="ECO:0000256" key="1">
    <source>
        <dbReference type="ARBA" id="ARBA00004926"/>
    </source>
</evidence>
<keyword evidence="5 9" id="KW-0312">Gluconeogenesis</keyword>
<evidence type="ECO:0000256" key="9">
    <source>
        <dbReference type="RuleBase" id="RU000612"/>
    </source>
</evidence>
<organism evidence="10 11">
    <name type="scientific">Brenthis ino</name>
    <name type="common">lesser marbled fritillary</name>
    <dbReference type="NCBI Taxonomy" id="405034"/>
    <lineage>
        <taxon>Eukaryota</taxon>
        <taxon>Metazoa</taxon>
        <taxon>Ecdysozoa</taxon>
        <taxon>Arthropoda</taxon>
        <taxon>Hexapoda</taxon>
        <taxon>Insecta</taxon>
        <taxon>Pterygota</taxon>
        <taxon>Neoptera</taxon>
        <taxon>Endopterygota</taxon>
        <taxon>Lepidoptera</taxon>
        <taxon>Glossata</taxon>
        <taxon>Ditrysia</taxon>
        <taxon>Papilionoidea</taxon>
        <taxon>Nymphalidae</taxon>
        <taxon>Heliconiinae</taxon>
        <taxon>Argynnini</taxon>
        <taxon>Brenthis</taxon>
    </lineage>
</organism>
<dbReference type="FunFam" id="1.10.1390.10:FF:000001">
    <property type="entry name" value="Glucose-6-phosphate isomerase"/>
    <property type="match status" value="1"/>
</dbReference>
<dbReference type="UniPathway" id="UPA00109">
    <property type="reaction ID" value="UER00181"/>
</dbReference>
<feature type="non-terminal residue" evidence="10">
    <location>
        <position position="557"/>
    </location>
</feature>
<dbReference type="PANTHER" id="PTHR11469">
    <property type="entry name" value="GLUCOSE-6-PHOSPHATE ISOMERASE"/>
    <property type="match status" value="1"/>
</dbReference>
<evidence type="ECO:0000256" key="3">
    <source>
        <dbReference type="ARBA" id="ARBA00011952"/>
    </source>
</evidence>
<dbReference type="OrthoDB" id="5831190at2759"/>
<dbReference type="SUPFAM" id="SSF53697">
    <property type="entry name" value="SIS domain"/>
    <property type="match status" value="1"/>
</dbReference>
<dbReference type="InterPro" id="IPR035476">
    <property type="entry name" value="SIS_PGI_1"/>
</dbReference>
<comment type="catalytic activity">
    <reaction evidence="8 9">
        <text>alpha-D-glucose 6-phosphate = beta-D-fructose 6-phosphate</text>
        <dbReference type="Rhea" id="RHEA:11816"/>
        <dbReference type="ChEBI" id="CHEBI:57634"/>
        <dbReference type="ChEBI" id="CHEBI:58225"/>
        <dbReference type="EC" id="5.3.1.9"/>
    </reaction>
</comment>
<evidence type="ECO:0000256" key="8">
    <source>
        <dbReference type="ARBA" id="ARBA00029321"/>
    </source>
</evidence>
<gene>
    <name evidence="10" type="ORF">BINO364_LOCUS4266</name>
</gene>
<dbReference type="Gene3D" id="3.40.50.10490">
    <property type="entry name" value="Glucose-6-phosphate isomerase like protein, domain 1"/>
    <property type="match status" value="2"/>
</dbReference>
<name>A0A8J9Y7K5_9NEOP</name>
<evidence type="ECO:0000256" key="5">
    <source>
        <dbReference type="ARBA" id="ARBA00022432"/>
    </source>
</evidence>
<dbReference type="Pfam" id="PF00342">
    <property type="entry name" value="PGI"/>
    <property type="match status" value="1"/>
</dbReference>
<sequence>MDPKVNLKDDPAFKKLQEFYSGNAEKNNIQQLFQQDPDRFKKFSLRIPTPSDGEILLDYSKNRVNDTVFQLLLQLAKSRNVEQARDAMFSGQKINFTEDRAVLHIALRNRQNRSILVNGKDVTPDVNAVLAHMKEFSQQVISGNWKGYTGKPITDVINIGIGGSDLGPLMVTEALKPYANHLKVHFVSNIDGTHLAEVLKRLNPETALFIIASKTFTTQETITNATSAKNWFLEVAKDPSAVSKHFVALSTNGEKVTAFGIDPKNMFGFWDWVGGRYSLWSAIGLSISLYIGFDNFEKLLDGANFMDNHFVTAPLEKNAPVILALLGVWYSNFYGAETHALLPYDQYLHRFAAYFQQGDMESNGKYVTRGGDQVSYNTGPIVWGEPGTNGQHAFYQLIHQGTRLIPCDFIAPAQTHNPISGGLHHKILLANFLAQTEALMKGKTAEEAKAELEKSGMAPEAISKILPHKVFKGNRPTNSIVVRKVSPFILGALIAMYEHKIFTQGVIWDINSFDQWGVELGKQLAKAIEPELQGSAPVSSHDASTNGLINFLKENFA</sequence>
<keyword evidence="7 9" id="KW-0413">Isomerase</keyword>
<dbReference type="PRINTS" id="PR00662">
    <property type="entry name" value="G6PISOMERASE"/>
</dbReference>
<dbReference type="EMBL" id="OV170232">
    <property type="protein sequence ID" value="CAH0717686.1"/>
    <property type="molecule type" value="Genomic_DNA"/>
</dbReference>
<dbReference type="PANTHER" id="PTHR11469:SF1">
    <property type="entry name" value="GLUCOSE-6-PHOSPHATE ISOMERASE"/>
    <property type="match status" value="1"/>
</dbReference>
<dbReference type="Proteomes" id="UP000838878">
    <property type="component" value="Chromosome 12"/>
</dbReference>
<dbReference type="InterPro" id="IPR023096">
    <property type="entry name" value="G6P_Isomerase_C"/>
</dbReference>
<dbReference type="GO" id="GO:0004347">
    <property type="term" value="F:glucose-6-phosphate isomerase activity"/>
    <property type="evidence" value="ECO:0007669"/>
    <property type="project" value="UniProtKB-EC"/>
</dbReference>
<dbReference type="InterPro" id="IPR001672">
    <property type="entry name" value="G6P_Isomerase"/>
</dbReference>
<evidence type="ECO:0000256" key="7">
    <source>
        <dbReference type="ARBA" id="ARBA00023235"/>
    </source>
</evidence>
<dbReference type="PROSITE" id="PS00174">
    <property type="entry name" value="P_GLUCOSE_ISOMERASE_2"/>
    <property type="match status" value="1"/>
</dbReference>
<dbReference type="GO" id="GO:0006094">
    <property type="term" value="P:gluconeogenesis"/>
    <property type="evidence" value="ECO:0007669"/>
    <property type="project" value="UniProtKB-KW"/>
</dbReference>
<dbReference type="GO" id="GO:0048029">
    <property type="term" value="F:monosaccharide binding"/>
    <property type="evidence" value="ECO:0007669"/>
    <property type="project" value="TreeGrafter"/>
</dbReference>
<evidence type="ECO:0000256" key="2">
    <source>
        <dbReference type="ARBA" id="ARBA00006604"/>
    </source>
</evidence>
<protein>
    <recommendedName>
        <fullName evidence="4 9">Glucose-6-phosphate isomerase</fullName>
        <ecNumber evidence="3 9">5.3.1.9</ecNumber>
    </recommendedName>
</protein>
<dbReference type="Gene3D" id="1.10.1390.10">
    <property type="match status" value="1"/>
</dbReference>
<dbReference type="GO" id="GO:0097367">
    <property type="term" value="F:carbohydrate derivative binding"/>
    <property type="evidence" value="ECO:0007669"/>
    <property type="project" value="InterPro"/>
</dbReference>
<dbReference type="GO" id="GO:0051156">
    <property type="term" value="P:glucose 6-phosphate metabolic process"/>
    <property type="evidence" value="ECO:0007669"/>
    <property type="project" value="TreeGrafter"/>
</dbReference>
<dbReference type="CDD" id="cd05015">
    <property type="entry name" value="SIS_PGI_1"/>
    <property type="match status" value="1"/>
</dbReference>
<dbReference type="NCBIfam" id="NF001211">
    <property type="entry name" value="PRK00179.1"/>
    <property type="match status" value="1"/>
</dbReference>
<evidence type="ECO:0000313" key="10">
    <source>
        <dbReference type="EMBL" id="CAH0717686.1"/>
    </source>
</evidence>
<dbReference type="GO" id="GO:0005829">
    <property type="term" value="C:cytosol"/>
    <property type="evidence" value="ECO:0007669"/>
    <property type="project" value="TreeGrafter"/>
</dbReference>
<dbReference type="InterPro" id="IPR018189">
    <property type="entry name" value="Phosphoglucose_isomerase_CS"/>
</dbReference>
<dbReference type="InterPro" id="IPR035482">
    <property type="entry name" value="SIS_PGI_2"/>
</dbReference>
<dbReference type="GO" id="GO:0006096">
    <property type="term" value="P:glycolytic process"/>
    <property type="evidence" value="ECO:0007669"/>
    <property type="project" value="UniProtKB-UniPathway"/>
</dbReference>